<dbReference type="RefSeq" id="WP_163913394.1">
    <property type="nucleotide sequence ID" value="NZ_JAAGWD010000002.1"/>
</dbReference>
<dbReference type="Gene3D" id="2.60.40.1120">
    <property type="entry name" value="Carboxypeptidase-like, regulatory domain"/>
    <property type="match status" value="1"/>
</dbReference>
<evidence type="ECO:0000313" key="1">
    <source>
        <dbReference type="EMBL" id="NEM97216.1"/>
    </source>
</evidence>
<evidence type="ECO:0000313" key="2">
    <source>
        <dbReference type="Proteomes" id="UP000474777"/>
    </source>
</evidence>
<protein>
    <submittedName>
        <fullName evidence="1">Carboxypeptidase-like regulatory domain-containing protein</fullName>
    </submittedName>
</protein>
<dbReference type="GO" id="GO:0004180">
    <property type="term" value="F:carboxypeptidase activity"/>
    <property type="evidence" value="ECO:0007669"/>
    <property type="project" value="UniProtKB-KW"/>
</dbReference>
<dbReference type="AlphaFoldDB" id="A0A6B3LSM4"/>
<keyword evidence="1" id="KW-0645">Protease</keyword>
<dbReference type="EMBL" id="JAAGWD010000002">
    <property type="protein sequence ID" value="NEM97216.1"/>
    <property type="molecule type" value="Genomic_DNA"/>
</dbReference>
<sequence>MGRIFVLVVFLCCPFILLAQTIVVKGKISNEVTGEPIAYASVGIVGKEYGTVADGEGKFSFSVPSAGLRASDSVIISSLGFERFALRVSGLDSKSLDVKLKPSSIELSEVAVRPVKLKSKVLGKNDREYFTHAVFFSRNDKLDDKLGGEIGNIINLNGACFLNDFNFYVTFNEFESVKLRLNIYAVRDDLPAESLLQDNIIIEVKKGQKKWIQQDLREYNIHVDHLEKVGVTLQWIESKVTTEESKFFGFSTAISATKRGIRRDKSESSWIKDNAYHSMFFNADCYKPATQKL</sequence>
<comment type="caution">
    <text evidence="1">The sequence shown here is derived from an EMBL/GenBank/DDBJ whole genome shotgun (WGS) entry which is preliminary data.</text>
</comment>
<keyword evidence="1" id="KW-0378">Hydrolase</keyword>
<gene>
    <name evidence="1" type="ORF">GXP69_05885</name>
</gene>
<dbReference type="Proteomes" id="UP000474777">
    <property type="component" value="Unassembled WGS sequence"/>
</dbReference>
<reference evidence="1 2" key="1">
    <citation type="submission" date="2020-02" db="EMBL/GenBank/DDBJ databases">
        <authorList>
            <person name="Kim M.K."/>
        </authorList>
    </citation>
    <scope>NUCLEOTIDE SEQUENCE [LARGE SCALE GENOMIC DNA]</scope>
    <source>
        <strain evidence="1 2">BT327</strain>
    </source>
</reference>
<organism evidence="1 2">
    <name type="scientific">Pontibacter burrus</name>
    <dbReference type="NCBI Taxonomy" id="2704466"/>
    <lineage>
        <taxon>Bacteria</taxon>
        <taxon>Pseudomonadati</taxon>
        <taxon>Bacteroidota</taxon>
        <taxon>Cytophagia</taxon>
        <taxon>Cytophagales</taxon>
        <taxon>Hymenobacteraceae</taxon>
        <taxon>Pontibacter</taxon>
    </lineage>
</organism>
<proteinExistence type="predicted"/>
<name>A0A6B3LSM4_9BACT</name>
<dbReference type="InterPro" id="IPR008969">
    <property type="entry name" value="CarboxyPept-like_regulatory"/>
</dbReference>
<accession>A0A6B3LSM4</accession>
<keyword evidence="1" id="KW-0121">Carboxypeptidase</keyword>
<dbReference type="Pfam" id="PF13715">
    <property type="entry name" value="CarbopepD_reg_2"/>
    <property type="match status" value="1"/>
</dbReference>
<dbReference type="SUPFAM" id="SSF49464">
    <property type="entry name" value="Carboxypeptidase regulatory domain-like"/>
    <property type="match status" value="1"/>
</dbReference>
<keyword evidence="2" id="KW-1185">Reference proteome</keyword>